<dbReference type="PROSITE" id="PS51186">
    <property type="entry name" value="GNAT"/>
    <property type="match status" value="1"/>
</dbReference>
<dbReference type="RefSeq" id="WP_084617472.1">
    <property type="nucleotide sequence ID" value="NZ_BMLB01000006.1"/>
</dbReference>
<accession>A0ABQ2FAK7</accession>
<evidence type="ECO:0000256" key="6">
    <source>
        <dbReference type="ARBA" id="ARBA00022679"/>
    </source>
</evidence>
<dbReference type="PANTHER" id="PTHR43072">
    <property type="entry name" value="N-ACETYLTRANSFERASE"/>
    <property type="match status" value="1"/>
</dbReference>
<dbReference type="PANTHER" id="PTHR43072:SF60">
    <property type="entry name" value="L-2,4-DIAMINOBUTYRIC ACID ACETYLTRANSFERASE"/>
    <property type="match status" value="1"/>
</dbReference>
<comment type="similarity">
    <text evidence="3 9">Belongs to the acetyltransferase family. EctA subfamily.</text>
</comment>
<evidence type="ECO:0000256" key="4">
    <source>
        <dbReference type="ARBA" id="ARBA00012355"/>
    </source>
</evidence>
<keyword evidence="6 9" id="KW-0808">Transferase</keyword>
<dbReference type="CDD" id="cd04301">
    <property type="entry name" value="NAT_SF"/>
    <property type="match status" value="1"/>
</dbReference>
<feature type="domain" description="N-acetyltransferase" evidence="11">
    <location>
        <begin position="19"/>
        <end position="171"/>
    </location>
</feature>
<evidence type="ECO:0000256" key="5">
    <source>
        <dbReference type="ARBA" id="ARBA00017935"/>
    </source>
</evidence>
<evidence type="ECO:0000256" key="1">
    <source>
        <dbReference type="ARBA" id="ARBA00003741"/>
    </source>
</evidence>
<evidence type="ECO:0000259" key="11">
    <source>
        <dbReference type="PROSITE" id="PS51186"/>
    </source>
</evidence>
<evidence type="ECO:0000256" key="7">
    <source>
        <dbReference type="ARBA" id="ARBA00023315"/>
    </source>
</evidence>
<dbReference type="EMBL" id="BMLB01000006">
    <property type="protein sequence ID" value="GGK77858.1"/>
    <property type="molecule type" value="Genomic_DNA"/>
</dbReference>
<evidence type="ECO:0000256" key="10">
    <source>
        <dbReference type="SAM" id="MobiDB-lite"/>
    </source>
</evidence>
<keyword evidence="7 9" id="KW-0012">Acyltransferase</keyword>
<keyword evidence="13" id="KW-1185">Reference proteome</keyword>
<dbReference type="InterPro" id="IPR016181">
    <property type="entry name" value="Acyl_CoA_acyltransferase"/>
</dbReference>
<evidence type="ECO:0000256" key="9">
    <source>
        <dbReference type="RuleBase" id="RU365045"/>
    </source>
</evidence>
<evidence type="ECO:0000313" key="13">
    <source>
        <dbReference type="Proteomes" id="UP000662111"/>
    </source>
</evidence>
<evidence type="ECO:0000256" key="8">
    <source>
        <dbReference type="ARBA" id="ARBA00048924"/>
    </source>
</evidence>
<comment type="pathway">
    <text evidence="2 9">Amine and polyamine biosynthesis; ectoine biosynthesis; L-ectoine from L-aspartate 4-semialdehyde: step 2/3.</text>
</comment>
<comment type="function">
    <text evidence="1 9">Catalyzes the acetylation of L-2,4-diaminobutyrate (DABA) to gamma-N-acetyl-alpha,gamma-diaminobutyric acid (ADABA) with acetyl coenzyme A.</text>
</comment>
<sequence length="177" mass="19256">MSSTPDSARGGTATLPRPEVIRHPDVGDGAAMWRVARDSRRLDLNPPYAYLLWARDFAATSLVAEVDGEVGGFVSGFRRPEAPGTLMVWQIAVDESCRGRGLAGQLLDELARRTGAHTLETTITEGNPASIRLFESFARRQGAGHHVTDLFGAEHFPGEGDWQPELLHRITPLRGTG</sequence>
<protein>
    <recommendedName>
        <fullName evidence="5 9">L-2,4-diaminobutyric acid acetyltransferase</fullName>
        <shortName evidence="9">DABA acetyltransferase</shortName>
        <ecNumber evidence="4 9">2.3.1.178</ecNumber>
    </recommendedName>
</protein>
<reference evidence="13" key="1">
    <citation type="journal article" date="2019" name="Int. J. Syst. Evol. Microbiol.">
        <title>The Global Catalogue of Microorganisms (GCM) 10K type strain sequencing project: providing services to taxonomists for standard genome sequencing and annotation.</title>
        <authorList>
            <consortium name="The Broad Institute Genomics Platform"/>
            <consortium name="The Broad Institute Genome Sequencing Center for Infectious Disease"/>
            <person name="Wu L."/>
            <person name="Ma J."/>
        </authorList>
    </citation>
    <scope>NUCLEOTIDE SEQUENCE [LARGE SCALE GENOMIC DNA]</scope>
    <source>
        <strain evidence="13">CGMCC 1.5362</strain>
    </source>
</reference>
<dbReference type="Pfam" id="PF00583">
    <property type="entry name" value="Acetyltransf_1"/>
    <property type="match status" value="1"/>
</dbReference>
<comment type="catalytic activity">
    <reaction evidence="8 9">
        <text>L-2,4-diaminobutanoate + acetyl-CoA = (2S)-4-acetamido-2-aminobutanoate + CoA + H(+)</text>
        <dbReference type="Rhea" id="RHEA:16901"/>
        <dbReference type="ChEBI" id="CHEBI:15378"/>
        <dbReference type="ChEBI" id="CHEBI:57287"/>
        <dbReference type="ChEBI" id="CHEBI:57288"/>
        <dbReference type="ChEBI" id="CHEBI:58761"/>
        <dbReference type="ChEBI" id="CHEBI:58929"/>
        <dbReference type="EC" id="2.3.1.178"/>
    </reaction>
</comment>
<organism evidence="12 13">
    <name type="scientific">Ornithinimicrobium pekingense</name>
    <dbReference type="NCBI Taxonomy" id="384677"/>
    <lineage>
        <taxon>Bacteria</taxon>
        <taxon>Bacillati</taxon>
        <taxon>Actinomycetota</taxon>
        <taxon>Actinomycetes</taxon>
        <taxon>Micrococcales</taxon>
        <taxon>Ornithinimicrobiaceae</taxon>
        <taxon>Ornithinimicrobium</taxon>
    </lineage>
</organism>
<proteinExistence type="inferred from homology"/>
<evidence type="ECO:0000256" key="3">
    <source>
        <dbReference type="ARBA" id="ARBA00010712"/>
    </source>
</evidence>
<evidence type="ECO:0000313" key="12">
    <source>
        <dbReference type="EMBL" id="GGK77858.1"/>
    </source>
</evidence>
<feature type="region of interest" description="Disordered" evidence="10">
    <location>
        <begin position="1"/>
        <end position="23"/>
    </location>
</feature>
<dbReference type="InterPro" id="IPR012772">
    <property type="entry name" value="Ectoine_EctA"/>
</dbReference>
<dbReference type="SUPFAM" id="SSF55729">
    <property type="entry name" value="Acyl-CoA N-acyltransferases (Nat)"/>
    <property type="match status" value="1"/>
</dbReference>
<name>A0ABQ2FAK7_9MICO</name>
<dbReference type="Gene3D" id="3.40.630.30">
    <property type="match status" value="1"/>
</dbReference>
<dbReference type="InterPro" id="IPR000182">
    <property type="entry name" value="GNAT_dom"/>
</dbReference>
<dbReference type="EC" id="2.3.1.178" evidence="4 9"/>
<comment type="caution">
    <text evidence="12">The sequence shown here is derived from an EMBL/GenBank/DDBJ whole genome shotgun (WGS) entry which is preliminary data.</text>
</comment>
<dbReference type="NCBIfam" id="TIGR02406">
    <property type="entry name" value="ectoine_EctA"/>
    <property type="match status" value="1"/>
</dbReference>
<gene>
    <name evidence="9 12" type="primary">ectA</name>
    <name evidence="12" type="ORF">GCM10011509_28010</name>
</gene>
<evidence type="ECO:0000256" key="2">
    <source>
        <dbReference type="ARBA" id="ARBA00004978"/>
    </source>
</evidence>
<dbReference type="Proteomes" id="UP000662111">
    <property type="component" value="Unassembled WGS sequence"/>
</dbReference>